<sequence>SDGLARDDEEKRVKCRTKEKQDMRQKNTKKMMNSVLFAGFLTLALLAMVSAYFDDFCREYGPYYTYQMLLDSQDPVLLKNWSPVLEIRERAIRAWAVAESICVTLGIGIYPSESKPRTVVGPTDLEKYRELKGRSDIPYNSEAVVNLDIPEVLELVVLLAAIGDFAHIC</sequence>
<evidence type="ECO:0000313" key="3">
    <source>
        <dbReference type="Proteomes" id="UP000230423"/>
    </source>
</evidence>
<gene>
    <name evidence="2" type="ORF">TELCIR_15565</name>
</gene>
<evidence type="ECO:0000256" key="1">
    <source>
        <dbReference type="SAM" id="MobiDB-lite"/>
    </source>
</evidence>
<dbReference type="OrthoDB" id="7663182at2759"/>
<feature type="non-terminal residue" evidence="2">
    <location>
        <position position="1"/>
    </location>
</feature>
<accession>A0A2G9TXT6</accession>
<keyword evidence="3" id="KW-1185">Reference proteome</keyword>
<proteinExistence type="predicted"/>
<protein>
    <submittedName>
        <fullName evidence="2">Uncharacterized protein</fullName>
    </submittedName>
</protein>
<dbReference type="AlphaFoldDB" id="A0A2G9TXT6"/>
<reference evidence="2 3" key="1">
    <citation type="submission" date="2015-09" db="EMBL/GenBank/DDBJ databases">
        <title>Draft genome of the parasitic nematode Teladorsagia circumcincta isolate WARC Sus (inbred).</title>
        <authorList>
            <person name="Mitreva M."/>
        </authorList>
    </citation>
    <scope>NUCLEOTIDE SEQUENCE [LARGE SCALE GENOMIC DNA]</scope>
    <source>
        <strain evidence="2 3">S</strain>
    </source>
</reference>
<feature type="non-terminal residue" evidence="2">
    <location>
        <position position="169"/>
    </location>
</feature>
<name>A0A2G9TXT6_TELCI</name>
<dbReference type="EMBL" id="KZ351581">
    <property type="protein sequence ID" value="PIO62859.1"/>
    <property type="molecule type" value="Genomic_DNA"/>
</dbReference>
<feature type="region of interest" description="Disordered" evidence="1">
    <location>
        <begin position="1"/>
        <end position="24"/>
    </location>
</feature>
<evidence type="ECO:0000313" key="2">
    <source>
        <dbReference type="EMBL" id="PIO62859.1"/>
    </source>
</evidence>
<dbReference type="Proteomes" id="UP000230423">
    <property type="component" value="Unassembled WGS sequence"/>
</dbReference>
<organism evidence="2 3">
    <name type="scientific">Teladorsagia circumcincta</name>
    <name type="common">Brown stomach worm</name>
    <name type="synonym">Ostertagia circumcincta</name>
    <dbReference type="NCBI Taxonomy" id="45464"/>
    <lineage>
        <taxon>Eukaryota</taxon>
        <taxon>Metazoa</taxon>
        <taxon>Ecdysozoa</taxon>
        <taxon>Nematoda</taxon>
        <taxon>Chromadorea</taxon>
        <taxon>Rhabditida</taxon>
        <taxon>Rhabditina</taxon>
        <taxon>Rhabditomorpha</taxon>
        <taxon>Strongyloidea</taxon>
        <taxon>Trichostrongylidae</taxon>
        <taxon>Teladorsagia</taxon>
    </lineage>
</organism>